<evidence type="ECO:0000313" key="1">
    <source>
        <dbReference type="EMBL" id="KZT69131.1"/>
    </source>
</evidence>
<dbReference type="Proteomes" id="UP000076727">
    <property type="component" value="Unassembled WGS sequence"/>
</dbReference>
<dbReference type="EMBL" id="KV429060">
    <property type="protein sequence ID" value="KZT69131.1"/>
    <property type="molecule type" value="Genomic_DNA"/>
</dbReference>
<gene>
    <name evidence="1" type="ORF">DAEQUDRAFT_738255</name>
</gene>
<reference evidence="1 2" key="1">
    <citation type="journal article" date="2016" name="Mol. Biol. Evol.">
        <title>Comparative Genomics of Early-Diverging Mushroom-Forming Fungi Provides Insights into the Origins of Lignocellulose Decay Capabilities.</title>
        <authorList>
            <person name="Nagy L.G."/>
            <person name="Riley R."/>
            <person name="Tritt A."/>
            <person name="Adam C."/>
            <person name="Daum C."/>
            <person name="Floudas D."/>
            <person name="Sun H."/>
            <person name="Yadav J.S."/>
            <person name="Pangilinan J."/>
            <person name="Larsson K.H."/>
            <person name="Matsuura K."/>
            <person name="Barry K."/>
            <person name="Labutti K."/>
            <person name="Kuo R."/>
            <person name="Ohm R.A."/>
            <person name="Bhattacharya S.S."/>
            <person name="Shirouzu T."/>
            <person name="Yoshinaga Y."/>
            <person name="Martin F.M."/>
            <person name="Grigoriev I.V."/>
            <person name="Hibbett D.S."/>
        </authorList>
    </citation>
    <scope>NUCLEOTIDE SEQUENCE [LARGE SCALE GENOMIC DNA]</scope>
    <source>
        <strain evidence="1 2">L-15889</strain>
    </source>
</reference>
<evidence type="ECO:0000313" key="2">
    <source>
        <dbReference type="Proteomes" id="UP000076727"/>
    </source>
</evidence>
<dbReference type="AlphaFoldDB" id="A0A165Q7Y8"/>
<proteinExistence type="predicted"/>
<keyword evidence="2" id="KW-1185">Reference proteome</keyword>
<name>A0A165Q7Y8_9APHY</name>
<organism evidence="1 2">
    <name type="scientific">Daedalea quercina L-15889</name>
    <dbReference type="NCBI Taxonomy" id="1314783"/>
    <lineage>
        <taxon>Eukaryota</taxon>
        <taxon>Fungi</taxon>
        <taxon>Dikarya</taxon>
        <taxon>Basidiomycota</taxon>
        <taxon>Agaricomycotina</taxon>
        <taxon>Agaricomycetes</taxon>
        <taxon>Polyporales</taxon>
        <taxon>Fomitopsis</taxon>
    </lineage>
</organism>
<protein>
    <submittedName>
        <fullName evidence="1">Uncharacterized protein</fullName>
    </submittedName>
</protein>
<accession>A0A165Q7Y8</accession>
<sequence>MQSHYILISQDDERYKQFLCPRHPPSARPSYPLVLPPELLINIIIEIASDYLNFVFLSEAQDDDEMEKRLAVNPFPAILQVSRQFRAIAFNVIRSVFGIQDIDGSLSRDAWACLRYALRHAYLLRCGEPSALEEHIKRGRAYSIPPVLCGYLNFVKMACSGKDYHVFSKLLKDMENELMRYKCMRPDACTMIRMVLARYVNTGRFF</sequence>